<dbReference type="Proteomes" id="UP000614047">
    <property type="component" value="Unassembled WGS sequence"/>
</dbReference>
<reference evidence="4" key="1">
    <citation type="submission" date="2020-11" db="EMBL/GenBank/DDBJ databases">
        <title>Sequencing the genomes of 1000 actinobacteria strains.</title>
        <authorList>
            <person name="Klenk H.-P."/>
        </authorList>
    </citation>
    <scope>NUCLEOTIDE SEQUENCE</scope>
    <source>
        <strain evidence="4">DSM 43175</strain>
    </source>
</reference>
<dbReference type="Gene3D" id="3.40.50.620">
    <property type="entry name" value="HUPs"/>
    <property type="match status" value="2"/>
</dbReference>
<organism evidence="4 5">
    <name type="scientific">Actinomadura viridis</name>
    <dbReference type="NCBI Taxonomy" id="58110"/>
    <lineage>
        <taxon>Bacteria</taxon>
        <taxon>Bacillati</taxon>
        <taxon>Actinomycetota</taxon>
        <taxon>Actinomycetes</taxon>
        <taxon>Streptosporangiales</taxon>
        <taxon>Thermomonosporaceae</taxon>
        <taxon>Actinomadura</taxon>
    </lineage>
</organism>
<name>A0A931GJ09_9ACTN</name>
<dbReference type="InterPro" id="IPR006015">
    <property type="entry name" value="Universal_stress_UspA"/>
</dbReference>
<evidence type="ECO:0000256" key="2">
    <source>
        <dbReference type="SAM" id="MobiDB-lite"/>
    </source>
</evidence>
<dbReference type="PRINTS" id="PR01438">
    <property type="entry name" value="UNVRSLSTRESS"/>
</dbReference>
<evidence type="ECO:0000259" key="3">
    <source>
        <dbReference type="Pfam" id="PF00582"/>
    </source>
</evidence>
<dbReference type="InterPro" id="IPR006016">
    <property type="entry name" value="UspA"/>
</dbReference>
<feature type="domain" description="UspA" evidence="3">
    <location>
        <begin position="20"/>
        <end position="154"/>
    </location>
</feature>
<evidence type="ECO:0000313" key="5">
    <source>
        <dbReference type="Proteomes" id="UP000614047"/>
    </source>
</evidence>
<dbReference type="PANTHER" id="PTHR46268">
    <property type="entry name" value="STRESS RESPONSE PROTEIN NHAX"/>
    <property type="match status" value="1"/>
</dbReference>
<accession>A0A931GJ09</accession>
<feature type="region of interest" description="Disordered" evidence="2">
    <location>
        <begin position="298"/>
        <end position="317"/>
    </location>
</feature>
<gene>
    <name evidence="4" type="ORF">IW256_003291</name>
</gene>
<sequence length="317" mass="32826">MTVPTAGRPAAGRPVTDGPVIVGADGSAASDQAVRWAAADAARLGLALRIVHVAAPARTYHGRAPLGPGRVRGGAARRVLRDACAIARRDHPGLRVEVRLAHDRNAAAGLLGHAAEAYEVVIGHRGLGGLPGLLLGSTGLRLAGHVPCAVVVVRGREDASYREVAAGLPLEGDPTAVLEHAFTAASARGARLRAVHAWRRPARTAVESGLDLNAVQEACRDRLAAMLAPWRDRHPDVEVITDPLMGHPAGILVEVSSHADLVVVGARGRTGPHLGSAGRLGSVGHGLVHHAHCPVAVVQPGRRNERDARGRQGPPGT</sequence>
<dbReference type="RefSeq" id="WP_197011814.1">
    <property type="nucleotide sequence ID" value="NZ_BAABES010000004.1"/>
</dbReference>
<dbReference type="Pfam" id="PF00582">
    <property type="entry name" value="Usp"/>
    <property type="match status" value="2"/>
</dbReference>
<evidence type="ECO:0000313" key="4">
    <source>
        <dbReference type="EMBL" id="MBG6089178.1"/>
    </source>
</evidence>
<dbReference type="EMBL" id="JADOUA010000001">
    <property type="protein sequence ID" value="MBG6089178.1"/>
    <property type="molecule type" value="Genomic_DNA"/>
</dbReference>
<evidence type="ECO:0000256" key="1">
    <source>
        <dbReference type="ARBA" id="ARBA00008791"/>
    </source>
</evidence>
<dbReference type="AlphaFoldDB" id="A0A931GJ09"/>
<proteinExistence type="inferred from homology"/>
<feature type="domain" description="UspA" evidence="3">
    <location>
        <begin position="175"/>
        <end position="298"/>
    </location>
</feature>
<dbReference type="PANTHER" id="PTHR46268:SF6">
    <property type="entry name" value="UNIVERSAL STRESS PROTEIN UP12"/>
    <property type="match status" value="1"/>
</dbReference>
<comment type="caution">
    <text evidence="4">The sequence shown here is derived from an EMBL/GenBank/DDBJ whole genome shotgun (WGS) entry which is preliminary data.</text>
</comment>
<keyword evidence="5" id="KW-1185">Reference proteome</keyword>
<comment type="similarity">
    <text evidence="1">Belongs to the universal stress protein A family.</text>
</comment>
<dbReference type="SUPFAM" id="SSF52402">
    <property type="entry name" value="Adenine nucleotide alpha hydrolases-like"/>
    <property type="match status" value="2"/>
</dbReference>
<protein>
    <submittedName>
        <fullName evidence="4">Nucleotide-binding universal stress UspA family protein</fullName>
    </submittedName>
</protein>
<dbReference type="InterPro" id="IPR014729">
    <property type="entry name" value="Rossmann-like_a/b/a_fold"/>
</dbReference>